<evidence type="ECO:0000313" key="2">
    <source>
        <dbReference type="Proteomes" id="UP000010422"/>
    </source>
</evidence>
<dbReference type="Pfam" id="PF10309">
    <property type="entry name" value="NCBP3"/>
    <property type="match status" value="1"/>
</dbReference>
<dbReference type="VEuPathDB" id="FungiDB:PNEJI1_001160"/>
<dbReference type="GO" id="GO:0005634">
    <property type="term" value="C:nucleus"/>
    <property type="evidence" value="ECO:0007669"/>
    <property type="project" value="TreeGrafter"/>
</dbReference>
<sequence>MVLNENEEMELGIDDVEIDHEKESDWKGLNNFSGEFKNSEKGQDLSILESNVVDIAETESLNTLRTEALYLKGVEDMSTEDVEKYCITYYLAVSPLIEWIDDSSCNLVYPDASTALSALSCISQSKIDTLHSKTSDKKAPGARERSRWYLFHPHPSEKRDSIHRHKRDVFQRSNSHKRIRHRHSVATDSLFKKNRPLLLSMLHDSLSSHSKHDFQISEKYSLSDSSRSNIELFPEKLSIPKVNRFVQILHSSTDTATLSELDKIPHKELFPEKLQKLTCKEQFFEELKKTTHNQVLSQELNKVFHKELFPEKLLDSKRQVGYFSSNDNITEKIPLTLTIRGSSKCRNKAANIFLWIRIFNITSIKNNLYLNINSH</sequence>
<accession>L0PC00</accession>
<dbReference type="AlphaFoldDB" id="L0PC00"/>
<reference evidence="1 2" key="1">
    <citation type="journal article" date="2012" name="MBio">
        <title>De novo assembly of the Pneumocystis jirovecii genome from a single bronchoalveolar lavage fluid specimen from a patient.</title>
        <authorList>
            <person name="Cisse O.H."/>
            <person name="Pagni M."/>
            <person name="Hauser P.M."/>
        </authorList>
    </citation>
    <scope>NUCLEOTIDE SEQUENCE [LARGE SCALE GENOMIC DNA]</scope>
    <source>
        <strain evidence="1 2">SE8</strain>
    </source>
</reference>
<proteinExistence type="predicted"/>
<organism evidence="2">
    <name type="scientific">Pneumocystis jirovecii</name>
    <name type="common">Human pneumocystis pneumonia agent</name>
    <dbReference type="NCBI Taxonomy" id="42068"/>
    <lineage>
        <taxon>Eukaryota</taxon>
        <taxon>Fungi</taxon>
        <taxon>Dikarya</taxon>
        <taxon>Ascomycota</taxon>
        <taxon>Taphrinomycotina</taxon>
        <taxon>Pneumocystomycetes</taxon>
        <taxon>Pneumocystaceae</taxon>
        <taxon>Pneumocystis</taxon>
    </lineage>
</organism>
<dbReference type="GO" id="GO:0000340">
    <property type="term" value="F:RNA 7-methylguanosine cap binding"/>
    <property type="evidence" value="ECO:0007669"/>
    <property type="project" value="InterPro"/>
</dbReference>
<dbReference type="EMBL" id="CAKM01000213">
    <property type="protein sequence ID" value="CCJ29762.1"/>
    <property type="molecule type" value="Genomic_DNA"/>
</dbReference>
<gene>
    <name evidence="1" type="ORF">PNEJI1_001160</name>
</gene>
<dbReference type="STRING" id="1209962.L0PC00"/>
<dbReference type="Proteomes" id="UP000010422">
    <property type="component" value="Unassembled WGS sequence"/>
</dbReference>
<dbReference type="GO" id="GO:0003729">
    <property type="term" value="F:mRNA binding"/>
    <property type="evidence" value="ECO:0007669"/>
    <property type="project" value="InterPro"/>
</dbReference>
<evidence type="ECO:0000313" key="1">
    <source>
        <dbReference type="EMBL" id="CCJ29762.1"/>
    </source>
</evidence>
<dbReference type="PANTHER" id="PTHR16291">
    <property type="entry name" value="NUCLEAR CAP-BINDING PROTEIN SUBUNIT 3"/>
    <property type="match status" value="1"/>
</dbReference>
<name>L0PC00_PNEJI</name>
<dbReference type="InParanoid" id="L0PC00"/>
<protein>
    <submittedName>
        <fullName evidence="1">Uncharacterized protein</fullName>
    </submittedName>
</protein>
<comment type="caution">
    <text evidence="1">The sequence shown here is derived from an EMBL/GenBank/DDBJ whole genome shotgun (WGS) entry which is preliminary data.</text>
</comment>
<dbReference type="InterPro" id="IPR019416">
    <property type="entry name" value="NCBP3"/>
</dbReference>
<dbReference type="PANTHER" id="PTHR16291:SF0">
    <property type="entry name" value="NUCLEAR CAP-BINDING PROTEIN SUBUNIT 3"/>
    <property type="match status" value="1"/>
</dbReference>